<dbReference type="SUPFAM" id="SSF56300">
    <property type="entry name" value="Metallo-dependent phosphatases"/>
    <property type="match status" value="1"/>
</dbReference>
<dbReference type="OrthoDB" id="630188at2759"/>
<protein>
    <submittedName>
        <fullName evidence="4">Aste57867_9649 protein</fullName>
    </submittedName>
</protein>
<accession>A0A485KNI3</accession>
<keyword evidence="1" id="KW-0472">Membrane</keyword>
<reference evidence="4 5" key="1">
    <citation type="submission" date="2019-03" db="EMBL/GenBank/DDBJ databases">
        <authorList>
            <person name="Gaulin E."/>
            <person name="Dumas B."/>
        </authorList>
    </citation>
    <scope>NUCLEOTIDE SEQUENCE [LARGE SCALE GENOMIC DNA]</scope>
    <source>
        <strain evidence="4">CBS 568.67</strain>
    </source>
</reference>
<evidence type="ECO:0000259" key="2">
    <source>
        <dbReference type="Pfam" id="PF00149"/>
    </source>
</evidence>
<dbReference type="PANTHER" id="PTHR12905">
    <property type="entry name" value="METALLOPHOSPHOESTERASE"/>
    <property type="match status" value="1"/>
</dbReference>
<dbReference type="GO" id="GO:0016787">
    <property type="term" value="F:hydrolase activity"/>
    <property type="evidence" value="ECO:0007669"/>
    <property type="project" value="InterPro"/>
</dbReference>
<dbReference type="EMBL" id="VJMH01005154">
    <property type="protein sequence ID" value="KAF0699808.1"/>
    <property type="molecule type" value="Genomic_DNA"/>
</dbReference>
<evidence type="ECO:0000313" key="4">
    <source>
        <dbReference type="EMBL" id="VFT86528.1"/>
    </source>
</evidence>
<feature type="transmembrane region" description="Helical" evidence="1">
    <location>
        <begin position="12"/>
        <end position="33"/>
    </location>
</feature>
<organism evidence="4 5">
    <name type="scientific">Aphanomyces stellatus</name>
    <dbReference type="NCBI Taxonomy" id="120398"/>
    <lineage>
        <taxon>Eukaryota</taxon>
        <taxon>Sar</taxon>
        <taxon>Stramenopiles</taxon>
        <taxon>Oomycota</taxon>
        <taxon>Saprolegniomycetes</taxon>
        <taxon>Saprolegniales</taxon>
        <taxon>Verrucalvaceae</taxon>
        <taxon>Aphanomyces</taxon>
    </lineage>
</organism>
<dbReference type="InterPro" id="IPR004843">
    <property type="entry name" value="Calcineurin-like_PHP"/>
</dbReference>
<reference evidence="3" key="2">
    <citation type="submission" date="2019-06" db="EMBL/GenBank/DDBJ databases">
        <title>Genomics analysis of Aphanomyces spp. identifies a new class of oomycete effector associated with host adaptation.</title>
        <authorList>
            <person name="Gaulin E."/>
        </authorList>
    </citation>
    <scope>NUCLEOTIDE SEQUENCE</scope>
    <source>
        <strain evidence="3">CBS 578.67</strain>
    </source>
</reference>
<dbReference type="InterPro" id="IPR051693">
    <property type="entry name" value="UPF0046_metallophosphoest"/>
</dbReference>
<dbReference type="Pfam" id="PF00149">
    <property type="entry name" value="Metallophos"/>
    <property type="match status" value="1"/>
</dbReference>
<sequence length="340" mass="37553">MMTSIILYDVQINAVLSQCAITMLGLGAMHHVLHFIDSRGVMGPRRVFFTLIFVTLVPLGLLSYVVSIYSSPIAILLVMFGGYSLVRRLGKASGVFAAPPVLEPQAPGTVRFVCISDTHGKHAHLKIPPGDVLLHAGDFTRRGMLHEIKSFNDWLGTLPHKRKIVIAGNHELAMDATAYPSIWRTWHDSFQDPTEARTLLTNCDYLEHSATQVDGIRVFGSPYSSPIPGRRMAFNVDRGDNAAALWKTVPADTQVLLTHGPPLGILDTVVHDHSHVGDEALLTQVMSRIRPHVHVFGHIHESYGKTTMGTTTFFNAAVCTFLRQPTNPPWVFDLPKQNIS</sequence>
<keyword evidence="1" id="KW-0812">Transmembrane</keyword>
<name>A0A485KNI3_9STRA</name>
<proteinExistence type="predicted"/>
<dbReference type="Gene3D" id="3.60.21.10">
    <property type="match status" value="1"/>
</dbReference>
<feature type="domain" description="Calcineurin-like phosphoesterase" evidence="2">
    <location>
        <begin position="111"/>
        <end position="301"/>
    </location>
</feature>
<feature type="transmembrane region" description="Helical" evidence="1">
    <location>
        <begin position="45"/>
        <end position="62"/>
    </location>
</feature>
<dbReference type="PANTHER" id="PTHR12905:SF0">
    <property type="entry name" value="CALCINEURIN-LIKE PHOSPHOESTERASE DOMAIN-CONTAINING PROTEIN"/>
    <property type="match status" value="1"/>
</dbReference>
<evidence type="ECO:0000256" key="1">
    <source>
        <dbReference type="SAM" id="Phobius"/>
    </source>
</evidence>
<dbReference type="InterPro" id="IPR029052">
    <property type="entry name" value="Metallo-depent_PP-like"/>
</dbReference>
<evidence type="ECO:0000313" key="3">
    <source>
        <dbReference type="EMBL" id="KAF0699808.1"/>
    </source>
</evidence>
<dbReference type="AlphaFoldDB" id="A0A485KNI3"/>
<dbReference type="Proteomes" id="UP000332933">
    <property type="component" value="Unassembled WGS sequence"/>
</dbReference>
<keyword evidence="5" id="KW-1185">Reference proteome</keyword>
<keyword evidence="1" id="KW-1133">Transmembrane helix</keyword>
<gene>
    <name evidence="4" type="primary">Aste57867_9649</name>
    <name evidence="3" type="ORF">As57867_009611</name>
    <name evidence="4" type="ORF">ASTE57867_9649</name>
</gene>
<evidence type="ECO:0000313" key="5">
    <source>
        <dbReference type="Proteomes" id="UP000332933"/>
    </source>
</evidence>
<dbReference type="CDD" id="cd07379">
    <property type="entry name" value="MPP_239FB"/>
    <property type="match status" value="1"/>
</dbReference>
<dbReference type="EMBL" id="CAADRA010005175">
    <property type="protein sequence ID" value="VFT86528.1"/>
    <property type="molecule type" value="Genomic_DNA"/>
</dbReference>